<dbReference type="Gene3D" id="2.60.40.10">
    <property type="entry name" value="Immunoglobulins"/>
    <property type="match status" value="1"/>
</dbReference>
<feature type="compositionally biased region" description="Polar residues" evidence="4">
    <location>
        <begin position="473"/>
        <end position="483"/>
    </location>
</feature>
<keyword evidence="3" id="KW-0378">Hydrolase</keyword>
<evidence type="ECO:0000313" key="7">
    <source>
        <dbReference type="EMBL" id="GAA4080236.1"/>
    </source>
</evidence>
<dbReference type="InterPro" id="IPR008979">
    <property type="entry name" value="Galactose-bd-like_sf"/>
</dbReference>
<evidence type="ECO:0000256" key="3">
    <source>
        <dbReference type="ARBA" id="ARBA00022801"/>
    </source>
</evidence>
<evidence type="ECO:0000256" key="1">
    <source>
        <dbReference type="ARBA" id="ARBA00022670"/>
    </source>
</evidence>
<dbReference type="InterPro" id="IPR002884">
    <property type="entry name" value="P_dom"/>
</dbReference>
<keyword evidence="2 5" id="KW-0732">Signal</keyword>
<dbReference type="Gene3D" id="3.40.390.10">
    <property type="entry name" value="Collagenase (Catalytic Domain)"/>
    <property type="match status" value="1"/>
</dbReference>
<feature type="compositionally biased region" description="Low complexity" evidence="4">
    <location>
        <begin position="463"/>
        <end position="472"/>
    </location>
</feature>
<protein>
    <recommendedName>
        <fullName evidence="6">P/Homo B domain-containing protein</fullName>
    </recommendedName>
</protein>
<dbReference type="NCBIfam" id="TIGR04183">
    <property type="entry name" value="Por_Secre_tail"/>
    <property type="match status" value="1"/>
</dbReference>
<feature type="signal peptide" evidence="5">
    <location>
        <begin position="1"/>
        <end position="20"/>
    </location>
</feature>
<dbReference type="RefSeq" id="WP_344817290.1">
    <property type="nucleotide sequence ID" value="NZ_BAABCT010000011.1"/>
</dbReference>
<evidence type="ECO:0000256" key="5">
    <source>
        <dbReference type="SAM" id="SignalP"/>
    </source>
</evidence>
<dbReference type="Pfam" id="PF13583">
    <property type="entry name" value="Reprolysin_4"/>
    <property type="match status" value="1"/>
</dbReference>
<gene>
    <name evidence="7" type="ORF">GCM10022389_27950</name>
</gene>
<dbReference type="Pfam" id="PF01483">
    <property type="entry name" value="P_proprotein"/>
    <property type="match status" value="1"/>
</dbReference>
<dbReference type="SUPFAM" id="SSF55486">
    <property type="entry name" value="Metalloproteases ('zincins'), catalytic domain"/>
    <property type="match status" value="1"/>
</dbReference>
<name>A0ABP7W3E8_9FLAO</name>
<dbReference type="PROSITE" id="PS51829">
    <property type="entry name" value="P_HOMO_B"/>
    <property type="match status" value="1"/>
</dbReference>
<reference evidence="8" key="1">
    <citation type="journal article" date="2019" name="Int. J. Syst. Evol. Microbiol.">
        <title>The Global Catalogue of Microorganisms (GCM) 10K type strain sequencing project: providing services to taxonomists for standard genome sequencing and annotation.</title>
        <authorList>
            <consortium name="The Broad Institute Genomics Platform"/>
            <consortium name="The Broad Institute Genome Sequencing Center for Infectious Disease"/>
            <person name="Wu L."/>
            <person name="Ma J."/>
        </authorList>
    </citation>
    <scope>NUCLEOTIDE SEQUENCE [LARGE SCALE GENOMIC DNA]</scope>
    <source>
        <strain evidence="8">JCM 17069</strain>
    </source>
</reference>
<feature type="chain" id="PRO_5046967026" description="P/Homo B domain-containing protein" evidence="5">
    <location>
        <begin position="21"/>
        <end position="882"/>
    </location>
</feature>
<evidence type="ECO:0000256" key="4">
    <source>
        <dbReference type="SAM" id="MobiDB-lite"/>
    </source>
</evidence>
<comment type="caution">
    <text evidence="7">The sequence shown here is derived from an EMBL/GenBank/DDBJ whole genome shotgun (WGS) entry which is preliminary data.</text>
</comment>
<dbReference type="InterPro" id="IPR026444">
    <property type="entry name" value="Secre_tail"/>
</dbReference>
<dbReference type="Pfam" id="PF18962">
    <property type="entry name" value="Por_Secre_tail"/>
    <property type="match status" value="1"/>
</dbReference>
<proteinExistence type="predicted"/>
<dbReference type="Proteomes" id="UP001500367">
    <property type="component" value="Unassembled WGS sequence"/>
</dbReference>
<dbReference type="InterPro" id="IPR024079">
    <property type="entry name" value="MetalloPept_cat_dom_sf"/>
</dbReference>
<evidence type="ECO:0000256" key="2">
    <source>
        <dbReference type="ARBA" id="ARBA00022729"/>
    </source>
</evidence>
<dbReference type="InterPro" id="IPR013783">
    <property type="entry name" value="Ig-like_fold"/>
</dbReference>
<feature type="region of interest" description="Disordered" evidence="4">
    <location>
        <begin position="463"/>
        <end position="483"/>
    </location>
</feature>
<dbReference type="SUPFAM" id="SSF49785">
    <property type="entry name" value="Galactose-binding domain-like"/>
    <property type="match status" value="1"/>
</dbReference>
<feature type="domain" description="P/Homo B" evidence="6">
    <location>
        <begin position="643"/>
        <end position="794"/>
    </location>
</feature>
<dbReference type="EMBL" id="BAABCT010000011">
    <property type="protein sequence ID" value="GAA4080236.1"/>
    <property type="molecule type" value="Genomic_DNA"/>
</dbReference>
<organism evidence="7 8">
    <name type="scientific">Flavobacterium cheonanense</name>
    <dbReference type="NCBI Taxonomy" id="706183"/>
    <lineage>
        <taxon>Bacteria</taxon>
        <taxon>Pseudomonadati</taxon>
        <taxon>Bacteroidota</taxon>
        <taxon>Flavobacteriia</taxon>
        <taxon>Flavobacteriales</taxon>
        <taxon>Flavobacteriaceae</taxon>
        <taxon>Flavobacterium</taxon>
    </lineage>
</organism>
<evidence type="ECO:0000259" key="6">
    <source>
        <dbReference type="PROSITE" id="PS51829"/>
    </source>
</evidence>
<sequence>MKKNLLFTFSAVLIFVSSFGQGSLWNKTTEERVKNLSKMDRASMPREYQLFSLDFNALKAQLQQAPSENARTSNVIVDFPNQNGEFASYKIFDAPVMEAGLANKYPNIKSYSGVSEDGTSSIRFSITDFGLHVMSFSGKSGTFYIDTYTKDLNNYIVYSKRNIEKTRDFGCLVSDDGNSPIDAAVLSNRVNDGMFRQYRLAIACTIEYSAFHLTAAGTPASATLAVKKGVVLSAMVVSMTRLNGVYEREMSLRMNLVANNDLIIFIDSDSFTNSPQMINEIQPIVDAAIGSANYDMGHGFCTTDSGIAQLASVCGSGKARGITGQLSPVGDPFDIDYTAHEMGHQWGASHTQNNNCNRSADSSFEPGSGSTIMGYAGICAPDVQTNSNDYFHARSILQMTTFVVGSTSCGIATSNGNIAPVVEAGPNYTIPRGTAFILKGTSTDANGDALTYCWEQYNNQVSTQPPTQTATTGPNFKSVSPSTSPNRYMPRFADVLNGNLAPTWEVVPNVARTMNFALTVRDNRSGGGMTNRDDMTVTTASVGPFTITSPSVPDVSWPIGSSQTITWDVAGTTANGINTANVNILISNDGGVTFTTLVANTPNDGTQDIVVPGPASTTGRILIEAVGNIFYAVSKNIAIGYAVVNSCNTYNGTSLPIVTAAGIPANQIGTVNVPITGSISSVSVFNNITHTYLSDVVTDISSPQNPTTFVKVFNRFCGNSNASLNMKFFDGAGTLDCGAGGTTLQNVAPGESFAPFVGQNPQGNWTLRVYDIYTGDNGTLNSWGIEVCTQTVTLLTESFGFDNFSLYPNPNDGTFTVKFNSNTGNDINVEVYDMRGRSIFNNVYQNNGVFEQTLQLDNVQSGIYLVNIQDGDKKIVKKIVVE</sequence>
<keyword evidence="8" id="KW-1185">Reference proteome</keyword>
<dbReference type="Gene3D" id="2.60.120.260">
    <property type="entry name" value="Galactose-binding domain-like"/>
    <property type="match status" value="1"/>
</dbReference>
<evidence type="ECO:0000313" key="8">
    <source>
        <dbReference type="Proteomes" id="UP001500367"/>
    </source>
</evidence>
<keyword evidence="1" id="KW-0645">Protease</keyword>
<accession>A0ABP7W3E8</accession>